<comment type="cofactor">
    <cofactor evidence="1 10">
        <name>Mg(2+)</name>
        <dbReference type="ChEBI" id="CHEBI:18420"/>
    </cofactor>
</comment>
<evidence type="ECO:0000256" key="11">
    <source>
        <dbReference type="RuleBase" id="RU003783"/>
    </source>
</evidence>
<dbReference type="EC" id="2.5.1.75" evidence="10"/>
<dbReference type="InterPro" id="IPR018022">
    <property type="entry name" value="IPT"/>
</dbReference>
<dbReference type="Proteomes" id="UP000255233">
    <property type="component" value="Unassembled WGS sequence"/>
</dbReference>
<gene>
    <name evidence="10 14" type="primary">miaA</name>
    <name evidence="14" type="ORF">NCTC11190_01291</name>
</gene>
<keyword evidence="4 10" id="KW-0808">Transferase</keyword>
<keyword evidence="8 10" id="KW-0460">Magnesium</keyword>
<dbReference type="GO" id="GO:0005524">
    <property type="term" value="F:ATP binding"/>
    <property type="evidence" value="ECO:0007669"/>
    <property type="project" value="UniProtKB-UniRule"/>
</dbReference>
<feature type="region of interest" description="Interaction with substrate tRNA" evidence="10">
    <location>
        <begin position="40"/>
        <end position="43"/>
    </location>
</feature>
<evidence type="ECO:0000256" key="6">
    <source>
        <dbReference type="ARBA" id="ARBA00022741"/>
    </source>
</evidence>
<keyword evidence="6 10" id="KW-0547">Nucleotide-binding</keyword>
<organism evidence="14 15">
    <name type="scientific">Rikenella microfusus</name>
    <dbReference type="NCBI Taxonomy" id="28139"/>
    <lineage>
        <taxon>Bacteria</taxon>
        <taxon>Pseudomonadati</taxon>
        <taxon>Bacteroidota</taxon>
        <taxon>Bacteroidia</taxon>
        <taxon>Bacteroidales</taxon>
        <taxon>Rikenellaceae</taxon>
        <taxon>Rikenella</taxon>
    </lineage>
</organism>
<dbReference type="Gene3D" id="1.10.20.140">
    <property type="match status" value="1"/>
</dbReference>
<evidence type="ECO:0000256" key="7">
    <source>
        <dbReference type="ARBA" id="ARBA00022840"/>
    </source>
</evidence>
<dbReference type="InterPro" id="IPR039657">
    <property type="entry name" value="Dimethylallyltransferase"/>
</dbReference>
<proteinExistence type="inferred from homology"/>
<dbReference type="PANTHER" id="PTHR11088">
    <property type="entry name" value="TRNA DIMETHYLALLYLTRANSFERASE"/>
    <property type="match status" value="1"/>
</dbReference>
<comment type="catalytic activity">
    <reaction evidence="9 10 11">
        <text>adenosine(37) in tRNA + dimethylallyl diphosphate = N(6)-dimethylallyladenosine(37) in tRNA + diphosphate</text>
        <dbReference type="Rhea" id="RHEA:26482"/>
        <dbReference type="Rhea" id="RHEA-COMP:10162"/>
        <dbReference type="Rhea" id="RHEA-COMP:10375"/>
        <dbReference type="ChEBI" id="CHEBI:33019"/>
        <dbReference type="ChEBI" id="CHEBI:57623"/>
        <dbReference type="ChEBI" id="CHEBI:74411"/>
        <dbReference type="ChEBI" id="CHEBI:74415"/>
        <dbReference type="EC" id="2.5.1.75"/>
    </reaction>
</comment>
<dbReference type="RefSeq" id="WP_037291984.1">
    <property type="nucleotide sequence ID" value="NZ_UGVL01000001.1"/>
</dbReference>
<comment type="similarity">
    <text evidence="3 10 13">Belongs to the IPP transferase family.</text>
</comment>
<evidence type="ECO:0000256" key="2">
    <source>
        <dbReference type="ARBA" id="ARBA00003213"/>
    </source>
</evidence>
<evidence type="ECO:0000256" key="3">
    <source>
        <dbReference type="ARBA" id="ARBA00005842"/>
    </source>
</evidence>
<feature type="site" description="Interaction with substrate tRNA" evidence="10">
    <location>
        <position position="129"/>
    </location>
</feature>
<sequence length="301" mass="34059">MTITTTNRRLIVVQGPTGVGKTAAGVVLAEHYGIPVVSADSRQVYRDMEVGTAVPSPAECRGIPHYFIRNKSIHESFTAGDYEREALVLLEEKLFPETADVLLVGGSGLYVDALLGGFDDLPESDPTLRSVLVARPLPDLLEELERLDPDYYAVVDRKNPQRVVRAVEVCRLSGRPYSALRSGSAKRRSFRTVKIGIDLPREELYRRIDLRVEEMLRQGLVAEAETLYPYRALPALQTVGYRELFDHFDGKISLEEAVELIKRNTRRYAKRQLTWLRRDPQIRWFGPSETAEMIAYIDGSH</sequence>
<evidence type="ECO:0000256" key="1">
    <source>
        <dbReference type="ARBA" id="ARBA00001946"/>
    </source>
</evidence>
<protein>
    <recommendedName>
        <fullName evidence="10">tRNA dimethylallyltransferase</fullName>
        <ecNumber evidence="10">2.5.1.75</ecNumber>
    </recommendedName>
    <alternativeName>
        <fullName evidence="10">Dimethylallyl diphosphate:tRNA dimethylallyltransferase</fullName>
        <shortName evidence="10">DMAPP:tRNA dimethylallyltransferase</shortName>
        <shortName evidence="10">DMATase</shortName>
    </alternativeName>
    <alternativeName>
        <fullName evidence="10">Isopentenyl-diphosphate:tRNA isopentenyltransferase</fullName>
        <shortName evidence="10">IPP transferase</shortName>
        <shortName evidence="10">IPPT</shortName>
        <shortName evidence="10">IPTase</shortName>
    </alternativeName>
</protein>
<comment type="subunit">
    <text evidence="10">Monomer.</text>
</comment>
<feature type="binding site" evidence="10">
    <location>
        <begin position="17"/>
        <end position="22"/>
    </location>
    <ligand>
        <name>substrate</name>
    </ligand>
</feature>
<dbReference type="InterPro" id="IPR027417">
    <property type="entry name" value="P-loop_NTPase"/>
</dbReference>
<dbReference type="STRING" id="880526.GCA_000427365_02361"/>
<dbReference type="GO" id="GO:0006400">
    <property type="term" value="P:tRNA modification"/>
    <property type="evidence" value="ECO:0007669"/>
    <property type="project" value="TreeGrafter"/>
</dbReference>
<evidence type="ECO:0000256" key="9">
    <source>
        <dbReference type="ARBA" id="ARBA00049563"/>
    </source>
</evidence>
<dbReference type="SUPFAM" id="SSF52540">
    <property type="entry name" value="P-loop containing nucleoside triphosphate hydrolases"/>
    <property type="match status" value="2"/>
</dbReference>
<keyword evidence="5 10" id="KW-0819">tRNA processing</keyword>
<evidence type="ECO:0000256" key="4">
    <source>
        <dbReference type="ARBA" id="ARBA00022679"/>
    </source>
</evidence>
<evidence type="ECO:0000256" key="10">
    <source>
        <dbReference type="HAMAP-Rule" id="MF_00185"/>
    </source>
</evidence>
<feature type="binding site" evidence="10">
    <location>
        <begin position="15"/>
        <end position="22"/>
    </location>
    <ligand>
        <name>ATP</name>
        <dbReference type="ChEBI" id="CHEBI:30616"/>
    </ligand>
</feature>
<dbReference type="OrthoDB" id="9776390at2"/>
<evidence type="ECO:0000256" key="12">
    <source>
        <dbReference type="RuleBase" id="RU003784"/>
    </source>
</evidence>
<evidence type="ECO:0000256" key="5">
    <source>
        <dbReference type="ARBA" id="ARBA00022694"/>
    </source>
</evidence>
<dbReference type="NCBIfam" id="TIGR00174">
    <property type="entry name" value="miaA"/>
    <property type="match status" value="1"/>
</dbReference>
<keyword evidence="15" id="KW-1185">Reference proteome</keyword>
<comment type="caution">
    <text evidence="10">Lacks conserved residue(s) required for the propagation of feature annotation.</text>
</comment>
<dbReference type="Gene3D" id="3.40.50.300">
    <property type="entry name" value="P-loop containing nucleotide triphosphate hydrolases"/>
    <property type="match status" value="1"/>
</dbReference>
<dbReference type="HAMAP" id="MF_00185">
    <property type="entry name" value="IPP_trans"/>
    <property type="match status" value="1"/>
</dbReference>
<keyword evidence="7 10" id="KW-0067">ATP-binding</keyword>
<accession>A0A379MQT4</accession>
<evidence type="ECO:0000313" key="15">
    <source>
        <dbReference type="Proteomes" id="UP000255233"/>
    </source>
</evidence>
<evidence type="ECO:0000313" key="14">
    <source>
        <dbReference type="EMBL" id="SUE34074.1"/>
    </source>
</evidence>
<dbReference type="Pfam" id="PF01715">
    <property type="entry name" value="IPPT"/>
    <property type="match status" value="1"/>
</dbReference>
<evidence type="ECO:0000256" key="8">
    <source>
        <dbReference type="ARBA" id="ARBA00022842"/>
    </source>
</evidence>
<reference evidence="14 15" key="1">
    <citation type="submission" date="2018-06" db="EMBL/GenBank/DDBJ databases">
        <authorList>
            <consortium name="Pathogen Informatics"/>
            <person name="Doyle S."/>
        </authorList>
    </citation>
    <scope>NUCLEOTIDE SEQUENCE [LARGE SCALE GENOMIC DNA]</scope>
    <source>
        <strain evidence="14 15">NCTC11190</strain>
    </source>
</reference>
<evidence type="ECO:0000256" key="13">
    <source>
        <dbReference type="RuleBase" id="RU003785"/>
    </source>
</evidence>
<feature type="region of interest" description="Interaction with substrate tRNA" evidence="10">
    <location>
        <begin position="161"/>
        <end position="165"/>
    </location>
</feature>
<dbReference type="AlphaFoldDB" id="A0A379MQT4"/>
<dbReference type="PANTHER" id="PTHR11088:SF60">
    <property type="entry name" value="TRNA DIMETHYLALLYLTRANSFERASE"/>
    <property type="match status" value="1"/>
</dbReference>
<name>A0A379MQT4_9BACT</name>
<comment type="function">
    <text evidence="2 10 12">Catalyzes the transfer of a dimethylallyl group onto the adenine at position 37 in tRNAs that read codons beginning with uridine, leading to the formation of N6-(dimethylallyl)adenosine (i(6)A).</text>
</comment>
<dbReference type="GO" id="GO:0052381">
    <property type="term" value="F:tRNA dimethylallyltransferase activity"/>
    <property type="evidence" value="ECO:0007669"/>
    <property type="project" value="UniProtKB-UniRule"/>
</dbReference>
<dbReference type="EMBL" id="UGVL01000001">
    <property type="protein sequence ID" value="SUE34074.1"/>
    <property type="molecule type" value="Genomic_DNA"/>
</dbReference>
<feature type="site" description="Interaction with substrate tRNA" evidence="10">
    <location>
        <position position="107"/>
    </location>
</feature>